<dbReference type="EMBL" id="KB706037">
    <property type="protein sequence ID" value="EMR69672.1"/>
    <property type="molecule type" value="Genomic_DNA"/>
</dbReference>
<evidence type="ECO:0000313" key="3">
    <source>
        <dbReference type="EMBL" id="EMR69672.1"/>
    </source>
</evidence>
<organism evidence="3 4">
    <name type="scientific">Eutypa lata (strain UCR-EL1)</name>
    <name type="common">Grapevine dieback disease fungus</name>
    <name type="synonym">Eutypa armeniacae</name>
    <dbReference type="NCBI Taxonomy" id="1287681"/>
    <lineage>
        <taxon>Eukaryota</taxon>
        <taxon>Fungi</taxon>
        <taxon>Dikarya</taxon>
        <taxon>Ascomycota</taxon>
        <taxon>Pezizomycotina</taxon>
        <taxon>Sordariomycetes</taxon>
        <taxon>Xylariomycetidae</taxon>
        <taxon>Xylariales</taxon>
        <taxon>Diatrypaceae</taxon>
        <taxon>Eutypa</taxon>
    </lineage>
</organism>
<keyword evidence="2" id="KW-0472">Membrane</keyword>
<feature type="region of interest" description="Disordered" evidence="1">
    <location>
        <begin position="35"/>
        <end position="55"/>
    </location>
</feature>
<name>M7SZE9_EUTLA</name>
<evidence type="ECO:0000256" key="2">
    <source>
        <dbReference type="SAM" id="Phobius"/>
    </source>
</evidence>
<dbReference type="AlphaFoldDB" id="M7SZE9"/>
<proteinExistence type="predicted"/>
<accession>M7SZE9</accession>
<gene>
    <name evidence="3" type="ORF">UCREL1_3289</name>
</gene>
<keyword evidence="2" id="KW-0812">Transmembrane</keyword>
<evidence type="ECO:0000313" key="4">
    <source>
        <dbReference type="Proteomes" id="UP000012174"/>
    </source>
</evidence>
<feature type="compositionally biased region" description="Low complexity" evidence="1">
    <location>
        <begin position="41"/>
        <end position="53"/>
    </location>
</feature>
<dbReference type="OrthoDB" id="3924980at2759"/>
<keyword evidence="2" id="KW-1133">Transmembrane helix</keyword>
<feature type="transmembrane region" description="Helical" evidence="2">
    <location>
        <begin position="76"/>
        <end position="93"/>
    </location>
</feature>
<feature type="transmembrane region" description="Helical" evidence="2">
    <location>
        <begin position="99"/>
        <end position="121"/>
    </location>
</feature>
<protein>
    <submittedName>
        <fullName evidence="3">Uncharacterized protein</fullName>
    </submittedName>
</protein>
<reference evidence="4" key="1">
    <citation type="journal article" date="2013" name="Genome Announc.">
        <title>Draft genome sequence of the grapevine dieback fungus Eutypa lata UCR-EL1.</title>
        <authorList>
            <person name="Blanco-Ulate B."/>
            <person name="Rolshausen P.E."/>
            <person name="Cantu D."/>
        </authorList>
    </citation>
    <scope>NUCLEOTIDE SEQUENCE [LARGE SCALE GENOMIC DNA]</scope>
    <source>
        <strain evidence="4">UCR-EL1</strain>
    </source>
</reference>
<dbReference type="KEGG" id="ela:UCREL1_3289"/>
<evidence type="ECO:0000256" key="1">
    <source>
        <dbReference type="SAM" id="MobiDB-lite"/>
    </source>
</evidence>
<dbReference type="HOGENOM" id="CLU_126668_0_0_1"/>
<sequence length="161" mass="17286">MFPFSQIPINLPPIVLLHAVGLTLHGARIVLKSSIQPTTPNNSNSSSNNNNNNHSTTRTAAAVADHNGDGDDGFKGLLFLGIGLIYLVTGSYLPEAQNAYLYGGIPVRIFMAGIAGLRLGFVRNLSREARSELWMLVLADGVMAVVAGWQLGRFDGRLPGW</sequence>
<keyword evidence="4" id="KW-1185">Reference proteome</keyword>
<feature type="transmembrane region" description="Helical" evidence="2">
    <location>
        <begin position="133"/>
        <end position="152"/>
    </location>
</feature>
<dbReference type="Proteomes" id="UP000012174">
    <property type="component" value="Unassembled WGS sequence"/>
</dbReference>